<dbReference type="Pfam" id="PF05400">
    <property type="entry name" value="FliT"/>
    <property type="match status" value="1"/>
</dbReference>
<dbReference type="RefSeq" id="WP_036182076.1">
    <property type="nucleotide sequence ID" value="NZ_AVDA01000001.1"/>
</dbReference>
<dbReference type="OrthoDB" id="2353131at2"/>
<feature type="coiled-coil region" evidence="8">
    <location>
        <begin position="31"/>
        <end position="93"/>
    </location>
</feature>
<protein>
    <recommendedName>
        <fullName evidence="7">Flagellar protein FliT</fullName>
    </recommendedName>
</protein>
<dbReference type="Gene3D" id="1.20.58.400">
    <property type="entry name" value="t-snare proteins"/>
    <property type="match status" value="1"/>
</dbReference>
<keyword evidence="8" id="KW-0175">Coiled coil</keyword>
<proteinExistence type="inferred from homology"/>
<accession>A0A0A3ICR1</accession>
<sequence>MDHEQQFLQLSAKLFQLLEKVPKGEERDTFLQELDRQLDQRGKVLALLQDEGFKINPENKVHAIFIELDRGIRERLETVMQEVKSDMKTLQTAKKKEKQYINPYSSVRVMDGKYYDKKK</sequence>
<keyword evidence="9" id="KW-0966">Cell projection</keyword>
<comment type="caution">
    <text evidence="9">The sequence shown here is derived from an EMBL/GenBank/DDBJ whole genome shotgun (WGS) entry which is preliminary data.</text>
</comment>
<keyword evidence="9" id="KW-0282">Flagellum</keyword>
<dbReference type="EMBL" id="JPVN01000001">
    <property type="protein sequence ID" value="KGR80608.1"/>
    <property type="molecule type" value="Genomic_DNA"/>
</dbReference>
<evidence type="ECO:0000256" key="6">
    <source>
        <dbReference type="ARBA" id="ARBA00093785"/>
    </source>
</evidence>
<evidence type="ECO:0000256" key="4">
    <source>
        <dbReference type="ARBA" id="ARBA00023186"/>
    </source>
</evidence>
<evidence type="ECO:0000256" key="5">
    <source>
        <dbReference type="ARBA" id="ARBA00093765"/>
    </source>
</evidence>
<comment type="subcellular location">
    <subcellularLocation>
        <location evidence="1">Cytoplasm</location>
        <location evidence="1">Cytosol</location>
    </subcellularLocation>
</comment>
<evidence type="ECO:0000256" key="2">
    <source>
        <dbReference type="ARBA" id="ARBA00022490"/>
    </source>
</evidence>
<evidence type="ECO:0000256" key="3">
    <source>
        <dbReference type="ARBA" id="ARBA00022795"/>
    </source>
</evidence>
<name>A0A0A3ICR1_9BACL</name>
<evidence type="ECO:0000313" key="9">
    <source>
        <dbReference type="EMBL" id="KGR80608.1"/>
    </source>
</evidence>
<dbReference type="InterPro" id="IPR008622">
    <property type="entry name" value="FliT"/>
</dbReference>
<evidence type="ECO:0000313" key="10">
    <source>
        <dbReference type="Proteomes" id="UP000030416"/>
    </source>
</evidence>
<keyword evidence="3" id="KW-1005">Bacterial flagellum biogenesis</keyword>
<keyword evidence="2" id="KW-0963">Cytoplasm</keyword>
<dbReference type="STRING" id="1384049.CD29_01615"/>
<dbReference type="InterPro" id="IPR038407">
    <property type="entry name" value="v-SNARE_N_sf"/>
</dbReference>
<gene>
    <name evidence="9" type="ORF">CD29_01615</name>
</gene>
<evidence type="ECO:0000256" key="1">
    <source>
        <dbReference type="ARBA" id="ARBA00004514"/>
    </source>
</evidence>
<dbReference type="AlphaFoldDB" id="A0A0A3ICR1"/>
<keyword evidence="4" id="KW-0143">Chaperone</keyword>
<reference evidence="9 10" key="1">
    <citation type="submission" date="2014-02" db="EMBL/GenBank/DDBJ databases">
        <title>Draft genome sequence of Lysinibacillus manganicus DSM 26584T.</title>
        <authorList>
            <person name="Zhang F."/>
            <person name="Wang G."/>
            <person name="Zhang L."/>
        </authorList>
    </citation>
    <scope>NUCLEOTIDE SEQUENCE [LARGE SCALE GENOMIC DNA]</scope>
    <source>
        <strain evidence="9 10">DSM 26584</strain>
    </source>
</reference>
<evidence type="ECO:0000256" key="8">
    <source>
        <dbReference type="SAM" id="Coils"/>
    </source>
</evidence>
<keyword evidence="10" id="KW-1185">Reference proteome</keyword>
<dbReference type="eggNOG" id="ENOG5032XH6">
    <property type="taxonomic scope" value="Bacteria"/>
</dbReference>
<keyword evidence="9" id="KW-0969">Cilium</keyword>
<comment type="function">
    <text evidence="5">May act as an export chaperone for the filament capping protein FliD.</text>
</comment>
<comment type="similarity">
    <text evidence="6">Belongs to the bacillales FliT family.</text>
</comment>
<dbReference type="Proteomes" id="UP000030416">
    <property type="component" value="Unassembled WGS sequence"/>
</dbReference>
<organism evidence="9 10">
    <name type="scientific">Ureibacillus manganicus DSM 26584</name>
    <dbReference type="NCBI Taxonomy" id="1384049"/>
    <lineage>
        <taxon>Bacteria</taxon>
        <taxon>Bacillati</taxon>
        <taxon>Bacillota</taxon>
        <taxon>Bacilli</taxon>
        <taxon>Bacillales</taxon>
        <taxon>Caryophanaceae</taxon>
        <taxon>Ureibacillus</taxon>
    </lineage>
</organism>
<evidence type="ECO:0000256" key="7">
    <source>
        <dbReference type="ARBA" id="ARBA00093797"/>
    </source>
</evidence>